<evidence type="ECO:0000313" key="11">
    <source>
        <dbReference type="Proteomes" id="UP000002743"/>
    </source>
</evidence>
<dbReference type="PANTHER" id="PTHR23502">
    <property type="entry name" value="MAJOR FACILITATOR SUPERFAMILY"/>
    <property type="match status" value="1"/>
</dbReference>
<dbReference type="PROSITE" id="PS50850">
    <property type="entry name" value="MFS"/>
    <property type="match status" value="1"/>
</dbReference>
<feature type="transmembrane region" description="Helical" evidence="8">
    <location>
        <begin position="107"/>
        <end position="128"/>
    </location>
</feature>
<dbReference type="EMBL" id="CP001674">
    <property type="protein sequence ID" value="ACT49262.1"/>
    <property type="molecule type" value="Genomic_DNA"/>
</dbReference>
<organism evidence="10 11">
    <name type="scientific">Methylovorus glucosotrophus (strain SIP3-4)</name>
    <dbReference type="NCBI Taxonomy" id="582744"/>
    <lineage>
        <taxon>Bacteria</taxon>
        <taxon>Pseudomonadati</taxon>
        <taxon>Pseudomonadota</taxon>
        <taxon>Betaproteobacteria</taxon>
        <taxon>Nitrosomonadales</taxon>
        <taxon>Methylophilaceae</taxon>
        <taxon>Methylovorus</taxon>
    </lineage>
</organism>
<dbReference type="RefSeq" id="WP_015829066.1">
    <property type="nucleotide sequence ID" value="NC_012969.1"/>
</dbReference>
<feature type="transmembrane region" description="Helical" evidence="8">
    <location>
        <begin position="256"/>
        <end position="275"/>
    </location>
</feature>
<dbReference type="CDD" id="cd17320">
    <property type="entry name" value="MFS_MdfA_MDR_like"/>
    <property type="match status" value="1"/>
</dbReference>
<dbReference type="Pfam" id="PF07690">
    <property type="entry name" value="MFS_1"/>
    <property type="match status" value="1"/>
</dbReference>
<dbReference type="AlphaFoldDB" id="C6X7M0"/>
<feature type="transmembrane region" description="Helical" evidence="8">
    <location>
        <begin position="319"/>
        <end position="341"/>
    </location>
</feature>
<evidence type="ECO:0000313" key="10">
    <source>
        <dbReference type="EMBL" id="ACT49262.1"/>
    </source>
</evidence>
<evidence type="ECO:0000256" key="7">
    <source>
        <dbReference type="ARBA" id="ARBA00023136"/>
    </source>
</evidence>
<dbReference type="NCBIfam" id="TIGR00710">
    <property type="entry name" value="efflux_Bcr_CflA"/>
    <property type="match status" value="1"/>
</dbReference>
<keyword evidence="5 8" id="KW-0812">Transmembrane</keyword>
<evidence type="ECO:0000259" key="9">
    <source>
        <dbReference type="PROSITE" id="PS50850"/>
    </source>
</evidence>
<reference evidence="11" key="1">
    <citation type="submission" date="2009-07" db="EMBL/GenBank/DDBJ databases">
        <title>Complete sequence of chromosome of Methylovorus sp. SIP3-4.</title>
        <authorList>
            <person name="Lucas S."/>
            <person name="Copeland A."/>
            <person name="Lapidus A."/>
            <person name="Glavina del Rio T."/>
            <person name="Tice H."/>
            <person name="Bruce D."/>
            <person name="Goodwin L."/>
            <person name="Pitluck S."/>
            <person name="Clum A."/>
            <person name="Larimer F."/>
            <person name="Land M."/>
            <person name="Hauser L."/>
            <person name="Kyrpides N."/>
            <person name="Mikhailova N."/>
            <person name="Kayluzhnaya M."/>
            <person name="Chistoserdova L."/>
        </authorList>
    </citation>
    <scope>NUCLEOTIDE SEQUENCE [LARGE SCALE GENOMIC DNA]</scope>
    <source>
        <strain evidence="11">SIP3-4</strain>
    </source>
</reference>
<evidence type="ECO:0000256" key="5">
    <source>
        <dbReference type="ARBA" id="ARBA00022692"/>
    </source>
</evidence>
<dbReference type="SUPFAM" id="SSF103473">
    <property type="entry name" value="MFS general substrate transporter"/>
    <property type="match status" value="1"/>
</dbReference>
<keyword evidence="11" id="KW-1185">Reference proteome</keyword>
<comment type="similarity">
    <text evidence="2 8">Belongs to the major facilitator superfamily. Bcr/CmlA family.</text>
</comment>
<protein>
    <recommendedName>
        <fullName evidence="8">Bcr/CflA family efflux transporter</fullName>
    </recommendedName>
</protein>
<dbReference type="InterPro" id="IPR020846">
    <property type="entry name" value="MFS_dom"/>
</dbReference>
<dbReference type="GO" id="GO:0042910">
    <property type="term" value="F:xenobiotic transmembrane transporter activity"/>
    <property type="evidence" value="ECO:0007669"/>
    <property type="project" value="InterPro"/>
</dbReference>
<dbReference type="Proteomes" id="UP000002743">
    <property type="component" value="Chromosome"/>
</dbReference>
<comment type="subcellular location">
    <subcellularLocation>
        <location evidence="8">Cell inner membrane</location>
        <topology evidence="8">Multi-pass membrane protein</topology>
    </subcellularLocation>
    <subcellularLocation>
        <location evidence="1">Cell membrane</location>
        <topology evidence="1">Multi-pass membrane protein</topology>
    </subcellularLocation>
</comment>
<evidence type="ECO:0000256" key="4">
    <source>
        <dbReference type="ARBA" id="ARBA00022475"/>
    </source>
</evidence>
<keyword evidence="7 8" id="KW-0472">Membrane</keyword>
<comment type="caution">
    <text evidence="8">Lacks conserved residue(s) required for the propagation of feature annotation.</text>
</comment>
<dbReference type="GO" id="GO:1990961">
    <property type="term" value="P:xenobiotic detoxification by transmembrane export across the plasma membrane"/>
    <property type="evidence" value="ECO:0007669"/>
    <property type="project" value="InterPro"/>
</dbReference>
<feature type="transmembrane region" description="Helical" evidence="8">
    <location>
        <begin position="168"/>
        <end position="190"/>
    </location>
</feature>
<sequence precursor="true">MPLIPRNKLFSSSTTLAILLAALAMLGPFSVDTYLPAFPAIQASIHATPIEVQQTLTAYMFAFAVMILWHGALSDAFGRRNIVLVALAVFAIGSLGCAAAHSVEYLWAFRILQGVSAGAGVVVGRAIIRDRYDDVPAARLLSLVTMIFSIAPAIAPILGGWIVKWFDWRTIFLVLFVYTILLFWACYKLLPETLPLAKRQPFNPHFLWASYKQVFRSPLFQLKSGTLAFNFAGLFLYVAAAPVFLTEHLHLGPDQFGWQFIPAVSGIFLGALAANRMAGKLPVQRQVHIGFIFMVGAGLANVIYHAIFPPALPWSVMPLFFYTIGMSMAAPGITLFVLDLFPAIRGTVASCQSFTQTMLSAVVAGALAPVLSHSVLWLAAGQLGFSLIGLVLWLAGQRYYRHSQQLEAEKLNAWETIK</sequence>
<feature type="domain" description="Major facilitator superfamily (MFS) profile" evidence="9">
    <location>
        <begin position="16"/>
        <end position="398"/>
    </location>
</feature>
<feature type="transmembrane region" description="Helical" evidence="8">
    <location>
        <begin position="82"/>
        <end position="101"/>
    </location>
</feature>
<dbReference type="Gene3D" id="1.20.1720.10">
    <property type="entry name" value="Multidrug resistance protein D"/>
    <property type="match status" value="1"/>
</dbReference>
<keyword evidence="3 8" id="KW-0813">Transport</keyword>
<dbReference type="InterPro" id="IPR011701">
    <property type="entry name" value="MFS"/>
</dbReference>
<dbReference type="GO" id="GO:0005886">
    <property type="term" value="C:plasma membrane"/>
    <property type="evidence" value="ECO:0007669"/>
    <property type="project" value="UniProtKB-SubCell"/>
</dbReference>
<feature type="transmembrane region" description="Helical" evidence="8">
    <location>
        <begin position="353"/>
        <end position="371"/>
    </location>
</feature>
<name>C6X7M0_METGS</name>
<feature type="transmembrane region" description="Helical" evidence="8">
    <location>
        <begin position="140"/>
        <end position="162"/>
    </location>
</feature>
<accession>C6X7M0</accession>
<proteinExistence type="inferred from homology"/>
<evidence type="ECO:0000256" key="1">
    <source>
        <dbReference type="ARBA" id="ARBA00004651"/>
    </source>
</evidence>
<evidence type="ECO:0000256" key="6">
    <source>
        <dbReference type="ARBA" id="ARBA00022989"/>
    </source>
</evidence>
<keyword evidence="8" id="KW-0997">Cell inner membrane</keyword>
<dbReference type="eggNOG" id="COG2814">
    <property type="taxonomic scope" value="Bacteria"/>
</dbReference>
<dbReference type="OrthoDB" id="9814303at2"/>
<reference evidence="10 11" key="2">
    <citation type="journal article" date="2011" name="J. Bacteriol.">
        <title>Genomes of three methylotrophs from a single niche uncover genetic and metabolic divergence of Methylophilaceae.</title>
        <authorList>
            <person name="Lapidus A."/>
            <person name="Clum A."/>
            <person name="Labutti K."/>
            <person name="Kaluzhnaya M.G."/>
            <person name="Lim S."/>
            <person name="Beck D.A."/>
            <person name="Glavina Del Rio T."/>
            <person name="Nolan M."/>
            <person name="Mavromatis K."/>
            <person name="Huntemann M."/>
            <person name="Lucas S."/>
            <person name="Lidstrom M.E."/>
            <person name="Ivanova N."/>
            <person name="Chistoserdova L."/>
        </authorList>
    </citation>
    <scope>NUCLEOTIDE SEQUENCE [LARGE SCALE GENOMIC DNA]</scope>
    <source>
        <strain evidence="10 11">SIP3-4</strain>
    </source>
</reference>
<gene>
    <name evidence="10" type="ordered locus">Msip34_0013</name>
</gene>
<feature type="transmembrane region" description="Helical" evidence="8">
    <location>
        <begin position="226"/>
        <end position="244"/>
    </location>
</feature>
<evidence type="ECO:0000256" key="3">
    <source>
        <dbReference type="ARBA" id="ARBA00022448"/>
    </source>
</evidence>
<dbReference type="PANTHER" id="PTHR23502:SF132">
    <property type="entry name" value="POLYAMINE TRANSPORTER 2-RELATED"/>
    <property type="match status" value="1"/>
</dbReference>
<feature type="transmembrane region" description="Helical" evidence="8">
    <location>
        <begin position="287"/>
        <end position="307"/>
    </location>
</feature>
<feature type="transmembrane region" description="Helical" evidence="8">
    <location>
        <begin position="377"/>
        <end position="395"/>
    </location>
</feature>
<dbReference type="HOGENOM" id="CLU_001265_47_1_4"/>
<keyword evidence="6 8" id="KW-1133">Transmembrane helix</keyword>
<keyword evidence="4" id="KW-1003">Cell membrane</keyword>
<dbReference type="GO" id="GO:0015385">
    <property type="term" value="F:sodium:proton antiporter activity"/>
    <property type="evidence" value="ECO:0007669"/>
    <property type="project" value="TreeGrafter"/>
</dbReference>
<dbReference type="InterPro" id="IPR036259">
    <property type="entry name" value="MFS_trans_sf"/>
</dbReference>
<evidence type="ECO:0000256" key="2">
    <source>
        <dbReference type="ARBA" id="ARBA00006236"/>
    </source>
</evidence>
<evidence type="ECO:0000256" key="8">
    <source>
        <dbReference type="RuleBase" id="RU365088"/>
    </source>
</evidence>
<dbReference type="KEGG" id="mei:Msip34_0013"/>
<dbReference type="InterPro" id="IPR004812">
    <property type="entry name" value="Efflux_drug-R_Bcr/CmlA"/>
</dbReference>
<feature type="transmembrane region" description="Helical" evidence="8">
    <location>
        <begin position="56"/>
        <end position="73"/>
    </location>
</feature>